<evidence type="ECO:0000259" key="2">
    <source>
        <dbReference type="SMART" id="SM00568"/>
    </source>
</evidence>
<dbReference type="Pfam" id="PF02893">
    <property type="entry name" value="GRAM"/>
    <property type="match status" value="1"/>
</dbReference>
<reference evidence="3 4" key="1">
    <citation type="journal article" date="2019" name="Mol. Ecol. Resour.">
        <title>Chromosome-level genome assembly of Triplophysa tibetana, a fish adapted to the harsh high-altitude environment of the Tibetan Plateau.</title>
        <authorList>
            <person name="Yang X."/>
            <person name="Liu H."/>
            <person name="Ma Z."/>
            <person name="Zou Y."/>
            <person name="Zou M."/>
            <person name="Mao Y."/>
            <person name="Li X."/>
            <person name="Wang H."/>
            <person name="Chen T."/>
            <person name="Wang W."/>
            <person name="Yang R."/>
        </authorList>
    </citation>
    <scope>NUCLEOTIDE SEQUENCE [LARGE SCALE GENOMIC DNA]</scope>
    <source>
        <strain evidence="3">TTIB1903HZAU</strain>
        <tissue evidence="3">Muscle</tissue>
    </source>
</reference>
<evidence type="ECO:0000313" key="4">
    <source>
        <dbReference type="Proteomes" id="UP000324632"/>
    </source>
</evidence>
<keyword evidence="4" id="KW-1185">Reference proteome</keyword>
<evidence type="ECO:0000256" key="1">
    <source>
        <dbReference type="SAM" id="MobiDB-lite"/>
    </source>
</evidence>
<dbReference type="SMART" id="SM00568">
    <property type="entry name" value="GRAM"/>
    <property type="match status" value="1"/>
</dbReference>
<dbReference type="InterPro" id="IPR004182">
    <property type="entry name" value="GRAM"/>
</dbReference>
<accession>A0A5A9PFW2</accession>
<dbReference type="InterPro" id="IPR011993">
    <property type="entry name" value="PH-like_dom_sf"/>
</dbReference>
<dbReference type="PANTHER" id="PTHR46645:SF1">
    <property type="entry name" value="GRAM DOMAIN-CONTAINING PROTEIN"/>
    <property type="match status" value="1"/>
</dbReference>
<organism evidence="3 4">
    <name type="scientific">Triplophysa tibetana</name>
    <dbReference type="NCBI Taxonomy" id="1572043"/>
    <lineage>
        <taxon>Eukaryota</taxon>
        <taxon>Metazoa</taxon>
        <taxon>Chordata</taxon>
        <taxon>Craniata</taxon>
        <taxon>Vertebrata</taxon>
        <taxon>Euteleostomi</taxon>
        <taxon>Actinopterygii</taxon>
        <taxon>Neopterygii</taxon>
        <taxon>Teleostei</taxon>
        <taxon>Ostariophysi</taxon>
        <taxon>Cypriniformes</taxon>
        <taxon>Nemacheilidae</taxon>
        <taxon>Triplophysa</taxon>
    </lineage>
</organism>
<sequence>MSRRAHRRFSLDSLGNHVDISSVSVKSKSNMLRRSSEGKSFQNPEESHLGRLDHRSSCRGEGSGSSFKNHYTTFQKLFPEIPEDLKHVFTCALQKEVIYHGKMFVSQHHVCFHSSVLLKETKLVIVISSVQSIKKKNKAKIVPNALAVFTDVQKV</sequence>
<gene>
    <name evidence="3" type="ORF">E1301_Tti023024</name>
</gene>
<dbReference type="InterPro" id="IPR052633">
    <property type="entry name" value="GRAM_domain_protein_2B"/>
</dbReference>
<feature type="domain" description="GRAM" evidence="2">
    <location>
        <begin position="72"/>
        <end position="137"/>
    </location>
</feature>
<evidence type="ECO:0000313" key="3">
    <source>
        <dbReference type="EMBL" id="KAA0719557.1"/>
    </source>
</evidence>
<dbReference type="AlphaFoldDB" id="A0A5A9PFW2"/>
<dbReference type="EMBL" id="SOYY01000007">
    <property type="protein sequence ID" value="KAA0719557.1"/>
    <property type="molecule type" value="Genomic_DNA"/>
</dbReference>
<feature type="compositionally biased region" description="Basic and acidic residues" evidence="1">
    <location>
        <begin position="45"/>
        <end position="58"/>
    </location>
</feature>
<feature type="compositionally biased region" description="Polar residues" evidence="1">
    <location>
        <begin position="30"/>
        <end position="44"/>
    </location>
</feature>
<feature type="region of interest" description="Disordered" evidence="1">
    <location>
        <begin position="29"/>
        <end position="64"/>
    </location>
</feature>
<dbReference type="PANTHER" id="PTHR46645">
    <property type="entry name" value="GRAM DOMAIN-CONTAINING PROTEIN 2B-RELATED"/>
    <property type="match status" value="1"/>
</dbReference>
<name>A0A5A9PFW2_9TELE</name>
<protein>
    <submittedName>
        <fullName evidence="3">GRAM domain-containing protein 2B HCV NS3-transactivated protein 2</fullName>
    </submittedName>
</protein>
<dbReference type="Proteomes" id="UP000324632">
    <property type="component" value="Chromosome 7"/>
</dbReference>
<proteinExistence type="predicted"/>
<comment type="caution">
    <text evidence="3">The sequence shown here is derived from an EMBL/GenBank/DDBJ whole genome shotgun (WGS) entry which is preliminary data.</text>
</comment>
<dbReference type="Gene3D" id="2.30.29.30">
    <property type="entry name" value="Pleckstrin-homology domain (PH domain)/Phosphotyrosine-binding domain (PTB)"/>
    <property type="match status" value="1"/>
</dbReference>